<proteinExistence type="predicted"/>
<organism evidence="1 2">
    <name type="scientific">Fusarium austroafricanum</name>
    <dbReference type="NCBI Taxonomy" id="2364996"/>
    <lineage>
        <taxon>Eukaryota</taxon>
        <taxon>Fungi</taxon>
        <taxon>Dikarya</taxon>
        <taxon>Ascomycota</taxon>
        <taxon>Pezizomycotina</taxon>
        <taxon>Sordariomycetes</taxon>
        <taxon>Hypocreomycetidae</taxon>
        <taxon>Hypocreales</taxon>
        <taxon>Nectriaceae</taxon>
        <taxon>Fusarium</taxon>
        <taxon>Fusarium concolor species complex</taxon>
    </lineage>
</organism>
<name>A0A8H4N9H8_9HYPO</name>
<dbReference type="Pfam" id="PF12311">
    <property type="entry name" value="DUF3632"/>
    <property type="match status" value="1"/>
</dbReference>
<evidence type="ECO:0000313" key="1">
    <source>
        <dbReference type="EMBL" id="KAF4416412.1"/>
    </source>
</evidence>
<protein>
    <submittedName>
        <fullName evidence="1">Uncharacterized protein</fullName>
    </submittedName>
</protein>
<sequence>MEFLESLKNIEFPPIEHAILNMLKGALDYPAPIEARASKIASDIRFCCTQKDSDTHVSIVLACTWDVLIQLVICIPPNHEWHQCLVQSLATIRKWEGTADEDDPSDGDWSNLPQLSIRVREHCEYKPRESEEALSDTESLAEWKSFTAFISRLVNSGYTELIYLALWEISGALESIPTKHTALMNCQVWAVTEWILQCSQFLMKEMTPTEGQTETIRKAPGPLFGKDLPPQSLQRWDFWKKRLIEISNESEALGVETEIKLRIEKALK</sequence>
<accession>A0A8H4N9H8</accession>
<dbReference type="InterPro" id="IPR053204">
    <property type="entry name" value="Oxopyrrolidines_Biosynth-assoc"/>
</dbReference>
<evidence type="ECO:0000313" key="2">
    <source>
        <dbReference type="Proteomes" id="UP000605986"/>
    </source>
</evidence>
<dbReference type="Proteomes" id="UP000605986">
    <property type="component" value="Unassembled WGS sequence"/>
</dbReference>
<keyword evidence="2" id="KW-1185">Reference proteome</keyword>
<comment type="caution">
    <text evidence="1">The sequence shown here is derived from an EMBL/GenBank/DDBJ whole genome shotgun (WGS) entry which is preliminary data.</text>
</comment>
<dbReference type="AlphaFoldDB" id="A0A8H4N9H8"/>
<reference evidence="1" key="1">
    <citation type="submission" date="2020-01" db="EMBL/GenBank/DDBJ databases">
        <title>Identification and distribution of gene clusters putatively required for synthesis of sphingolipid metabolism inhibitors in phylogenetically diverse species of the filamentous fungus Fusarium.</title>
        <authorList>
            <person name="Kim H.-S."/>
            <person name="Busman M."/>
            <person name="Brown D.W."/>
            <person name="Divon H."/>
            <person name="Uhlig S."/>
            <person name="Proctor R.H."/>
        </authorList>
    </citation>
    <scope>NUCLEOTIDE SEQUENCE</scope>
    <source>
        <strain evidence="1">NRRL 53441</strain>
    </source>
</reference>
<dbReference type="OrthoDB" id="3350591at2759"/>
<dbReference type="InterPro" id="IPR022085">
    <property type="entry name" value="OpdG"/>
</dbReference>
<dbReference type="PANTHER" id="PTHR38797:SF4">
    <property type="entry name" value="NUCLEAR PORE COMPLEX PROTEIN NUP85"/>
    <property type="match status" value="1"/>
</dbReference>
<gene>
    <name evidence="1" type="ORF">F53441_14548</name>
</gene>
<dbReference type="EMBL" id="JAADJG010001418">
    <property type="protein sequence ID" value="KAF4416412.1"/>
    <property type="molecule type" value="Genomic_DNA"/>
</dbReference>
<dbReference type="PANTHER" id="PTHR38797">
    <property type="entry name" value="NUCLEAR PORE COMPLEX PROTEIN NUP85-RELATED"/>
    <property type="match status" value="1"/>
</dbReference>
<feature type="non-terminal residue" evidence="1">
    <location>
        <position position="1"/>
    </location>
</feature>